<organism evidence="3 4">
    <name type="scientific">Deefgea piscis</name>
    <dbReference type="NCBI Taxonomy" id="2739061"/>
    <lineage>
        <taxon>Bacteria</taxon>
        <taxon>Pseudomonadati</taxon>
        <taxon>Pseudomonadota</taxon>
        <taxon>Betaproteobacteria</taxon>
        <taxon>Neisseriales</taxon>
        <taxon>Chitinibacteraceae</taxon>
        <taxon>Deefgea</taxon>
    </lineage>
</organism>
<evidence type="ECO:0000313" key="3">
    <source>
        <dbReference type="EMBL" id="QKJ65406.1"/>
    </source>
</evidence>
<dbReference type="Gene3D" id="3.30.450.20">
    <property type="entry name" value="PAS domain"/>
    <property type="match status" value="2"/>
</dbReference>
<dbReference type="RefSeq" id="WP_173531916.1">
    <property type="nucleotide sequence ID" value="NZ_CP054143.1"/>
</dbReference>
<sequence length="412" mass="45822">MTPNPSTSKLKARSQIGPVRLLIYIAISMSLFILIMTFAAQSQTTSNQVLIGINLVLILATLITALIISKPKAEKTPLISQNSTIVPPAQATDTLAALPDLIWTIDYASRRVTAQNQALNDNHPDGVAQSKLAILFPARVSRQFLESLIKIQNTQTAQRFEYQLDNTEITFEARLAPLTSRSCVVIIRDISSTKAIEAALFQQQRFTQQILDANPSLIFVRDKHRRFLLVNQATQSLLGHELLVQSHMGLDEDTSILTAGDDDVLQYGNTVRLEDHCTLHNGRTHWFDLTKIPLEREGQIYILTIAIDITHLKESEQAQVGTSHLVRAMADVLPQPFLLVENEIIQFANVAACTRLGLSADKIIGECISQLAMGENKYANLTHLKTPQGEAIHCELYKVDRGNQNTHLITLH</sequence>
<dbReference type="Proteomes" id="UP000504844">
    <property type="component" value="Chromosome"/>
</dbReference>
<dbReference type="AlphaFoldDB" id="A0A6M8SQ57"/>
<dbReference type="InterPro" id="IPR013656">
    <property type="entry name" value="PAS_4"/>
</dbReference>
<dbReference type="InterPro" id="IPR000014">
    <property type="entry name" value="PAS"/>
</dbReference>
<keyword evidence="4" id="KW-1185">Reference proteome</keyword>
<dbReference type="Pfam" id="PF13426">
    <property type="entry name" value="PAS_9"/>
    <property type="match status" value="2"/>
</dbReference>
<dbReference type="KEGG" id="dee:HQN60_00890"/>
<dbReference type="PANTHER" id="PTHR44757">
    <property type="entry name" value="DIGUANYLATE CYCLASE DGCP"/>
    <property type="match status" value="1"/>
</dbReference>
<name>A0A6M8SQ57_9NEIS</name>
<dbReference type="PANTHER" id="PTHR44757:SF2">
    <property type="entry name" value="BIOFILM ARCHITECTURE MAINTENANCE PROTEIN MBAA"/>
    <property type="match status" value="1"/>
</dbReference>
<dbReference type="EMBL" id="CP054143">
    <property type="protein sequence ID" value="QKJ65406.1"/>
    <property type="molecule type" value="Genomic_DNA"/>
</dbReference>
<evidence type="ECO:0000256" key="1">
    <source>
        <dbReference type="SAM" id="Phobius"/>
    </source>
</evidence>
<feature type="transmembrane region" description="Helical" evidence="1">
    <location>
        <begin position="48"/>
        <end position="68"/>
    </location>
</feature>
<keyword evidence="1" id="KW-1133">Transmembrane helix</keyword>
<dbReference type="InterPro" id="IPR035965">
    <property type="entry name" value="PAS-like_dom_sf"/>
</dbReference>
<evidence type="ECO:0000313" key="4">
    <source>
        <dbReference type="Proteomes" id="UP000504844"/>
    </source>
</evidence>
<dbReference type="PROSITE" id="PS50112">
    <property type="entry name" value="PAS"/>
    <property type="match status" value="1"/>
</dbReference>
<gene>
    <name evidence="3" type="ORF">HQN60_00890</name>
</gene>
<dbReference type="SUPFAM" id="SSF55785">
    <property type="entry name" value="PYP-like sensor domain (PAS domain)"/>
    <property type="match status" value="3"/>
</dbReference>
<keyword evidence="1" id="KW-0812">Transmembrane</keyword>
<protein>
    <submittedName>
        <fullName evidence="3">PAS domain-containing protein</fullName>
    </submittedName>
</protein>
<evidence type="ECO:0000259" key="2">
    <source>
        <dbReference type="PROSITE" id="PS50112"/>
    </source>
</evidence>
<proteinExistence type="predicted"/>
<dbReference type="NCBIfam" id="TIGR00229">
    <property type="entry name" value="sensory_box"/>
    <property type="match status" value="1"/>
</dbReference>
<feature type="domain" description="PAS" evidence="2">
    <location>
        <begin position="203"/>
        <end position="239"/>
    </location>
</feature>
<dbReference type="InterPro" id="IPR052155">
    <property type="entry name" value="Biofilm_reg_signaling"/>
</dbReference>
<keyword evidence="1" id="KW-0472">Membrane</keyword>
<feature type="transmembrane region" description="Helical" evidence="1">
    <location>
        <begin position="21"/>
        <end position="42"/>
    </location>
</feature>
<reference evidence="3 4" key="1">
    <citation type="submission" date="2020-05" db="EMBL/GenBank/DDBJ databases">
        <title>Complete genome sequence of Deefgea sp. D17.</title>
        <authorList>
            <person name="Bae J.-W."/>
            <person name="Han J.E."/>
        </authorList>
    </citation>
    <scope>NUCLEOTIDE SEQUENCE [LARGE SCALE GENOMIC DNA]</scope>
    <source>
        <strain evidence="3 4">D17</strain>
    </source>
</reference>
<dbReference type="Pfam" id="PF08448">
    <property type="entry name" value="PAS_4"/>
    <property type="match status" value="1"/>
</dbReference>
<accession>A0A6M8SQ57</accession>